<dbReference type="PANTHER" id="PTHR47791">
    <property type="entry name" value="MEIOTICALLY UP-REGULATED GENE 191 PROTEIN"/>
    <property type="match status" value="1"/>
</dbReference>
<dbReference type="Gene3D" id="1.50.10.20">
    <property type="match status" value="1"/>
</dbReference>
<comment type="caution">
    <text evidence="1">The sequence shown here is derived from an EMBL/GenBank/DDBJ whole genome shotgun (WGS) entry which is preliminary data.</text>
</comment>
<reference evidence="1 2" key="1">
    <citation type="submission" date="2020-04" db="EMBL/GenBank/DDBJ databases">
        <title>Gordonia sp. nov. TBRC 11910.</title>
        <authorList>
            <person name="Suriyachadkun C."/>
        </authorList>
    </citation>
    <scope>NUCLEOTIDE SEQUENCE [LARGE SCALE GENOMIC DNA]</scope>
    <source>
        <strain evidence="1 2">TBRC 11910</strain>
    </source>
</reference>
<dbReference type="InterPro" id="IPR008928">
    <property type="entry name" value="6-hairpin_glycosidase_sf"/>
</dbReference>
<name>A0A848L339_9ACTN</name>
<dbReference type="Proteomes" id="UP000550729">
    <property type="component" value="Unassembled WGS sequence"/>
</dbReference>
<dbReference type="EMBL" id="JABBNB010000045">
    <property type="protein sequence ID" value="NMO04927.1"/>
    <property type="molecule type" value="Genomic_DNA"/>
</dbReference>
<sequence length="390" mass="42515">MGTPSKSSSELSANERASIAQQNIVERHLAHAFGLPLTRIGHIAWPMPPLRRRKGMWHYWWQAHLTDLFIDAALHRPTPDAVKTVDRMLRGIRIRNLGRWTNDYYDDMAWLGLAAERAERHFHLGREGAVRVLTGRMLDSWIPQRGGGIPWRTLDLFFNAPANGPAAILVARTGHTERAVAMCDWIDRNLVDPTSHLIIDGITPTPESGSDTTKFKKSPEIYGYCQGVVLGAECEAYRATGDAVHVDRIARLLDAVEQHHLRDGVIPGGGGGDGGLFTGVLARYLALLATDLQGDHDTLPGLRERAARIVTTSADAVWANRAVDSSGRIFFGANWSKPAQIPTSSGADAEFVGGAVNSSQIPERDLSVQLSGWMALEAAAAVELGKAEMG</sequence>
<dbReference type="InterPro" id="IPR053169">
    <property type="entry name" value="MUG_Protein"/>
</dbReference>
<organism evidence="1 2">
    <name type="scientific">Gordonia asplenii</name>
    <dbReference type="NCBI Taxonomy" id="2725283"/>
    <lineage>
        <taxon>Bacteria</taxon>
        <taxon>Bacillati</taxon>
        <taxon>Actinomycetota</taxon>
        <taxon>Actinomycetes</taxon>
        <taxon>Mycobacteriales</taxon>
        <taxon>Gordoniaceae</taxon>
        <taxon>Gordonia</taxon>
    </lineage>
</organism>
<proteinExistence type="predicted"/>
<dbReference type="Pfam" id="PF03663">
    <property type="entry name" value="Glyco_hydro_76"/>
    <property type="match status" value="1"/>
</dbReference>
<evidence type="ECO:0000313" key="2">
    <source>
        <dbReference type="Proteomes" id="UP000550729"/>
    </source>
</evidence>
<dbReference type="SUPFAM" id="SSF48208">
    <property type="entry name" value="Six-hairpin glycosidases"/>
    <property type="match status" value="1"/>
</dbReference>
<accession>A0A848L339</accession>
<dbReference type="InterPro" id="IPR014512">
    <property type="entry name" value="O_gly_hydro"/>
</dbReference>
<dbReference type="RefSeq" id="WP_170197434.1">
    <property type="nucleotide sequence ID" value="NZ_JABBNB010000045.1"/>
</dbReference>
<evidence type="ECO:0000313" key="1">
    <source>
        <dbReference type="EMBL" id="NMO04927.1"/>
    </source>
</evidence>
<dbReference type="AlphaFoldDB" id="A0A848L339"/>
<protein>
    <submittedName>
        <fullName evidence="1">Fructose-bisphosphate aldolase</fullName>
    </submittedName>
</protein>
<gene>
    <name evidence="1" type="ORF">HH308_27245</name>
</gene>
<dbReference type="InterPro" id="IPR005198">
    <property type="entry name" value="Glyco_hydro_76"/>
</dbReference>
<dbReference type="PANTHER" id="PTHR47791:SF3">
    <property type="entry name" value="MEIOTICALLY UP-REGULATED GENE 191 PROTEIN"/>
    <property type="match status" value="1"/>
</dbReference>
<dbReference type="GO" id="GO:0005975">
    <property type="term" value="P:carbohydrate metabolic process"/>
    <property type="evidence" value="ECO:0007669"/>
    <property type="project" value="InterPro"/>
</dbReference>
<dbReference type="PIRSF" id="PIRSF021505">
    <property type="entry name" value="O_gly_hdrol"/>
    <property type="match status" value="1"/>
</dbReference>
<keyword evidence="2" id="KW-1185">Reference proteome</keyword>